<evidence type="ECO:0000313" key="9">
    <source>
        <dbReference type="EMBL" id="RGV78760.1"/>
    </source>
</evidence>
<sequence length="427" mass="45274">MSVAVLFVLFLGLAFLGVPIGFAIGIGVLGSVFTSDIISLSYFVRAMANSVDSFTLTAVPFFVLAGQIMSEAGISEGLFKAANVWVGRLKGGIMMVTVLACMAFGAISGSAYATIAAIGLIALPELRKQGLSQGAAAALIATAGCCGQMIPPSMGLVVFGSLNNVSISKLFTAEILPGLFIGCCFLVYCHIYGKKHNICSGNDPIPLRRKLRTMWEAKFSLIMPVIILGGIYSGIFTPTEAAVVSVVYGLIYGLLKRNSGLEARMLPQMFYKTVITTCTILFILGVSSGFGKILTLEEIPTKSAALILGSVSSKIVALIILNALVLFLGTFLDGIAINVILSSILLGIATQYGIDPIHFGVMFIFNSTLGIITPPVGGNLFVAAQISKAPFEEIVKEIWPWILTMGIGLIFVIFIPQMSTWLPGLMK</sequence>
<feature type="transmembrane region" description="Helical" evidence="7">
    <location>
        <begin position="335"/>
        <end position="354"/>
    </location>
</feature>
<feature type="transmembrane region" description="Helical" evidence="7">
    <location>
        <begin position="398"/>
        <end position="418"/>
    </location>
</feature>
<feature type="transmembrane region" description="Helical" evidence="7">
    <location>
        <begin position="269"/>
        <end position="291"/>
    </location>
</feature>
<feature type="transmembrane region" description="Helical" evidence="7">
    <location>
        <begin position="360"/>
        <end position="386"/>
    </location>
</feature>
<dbReference type="PANTHER" id="PTHR33362:SF5">
    <property type="entry name" value="C4-DICARBOXYLATE TRAP TRANSPORTER LARGE PERMEASE PROTEIN DCTM"/>
    <property type="match status" value="1"/>
</dbReference>
<name>A0A412ZEV1_9FIRM</name>
<dbReference type="RefSeq" id="WP_118017463.1">
    <property type="nucleotide sequence ID" value="NZ_CAUHGS010000001.1"/>
</dbReference>
<dbReference type="PANTHER" id="PTHR33362">
    <property type="entry name" value="SIALIC ACID TRAP TRANSPORTER PERMEASE PROTEIN SIAT-RELATED"/>
    <property type="match status" value="1"/>
</dbReference>
<comment type="caution">
    <text evidence="9">The sequence shown here is derived from an EMBL/GenBank/DDBJ whole genome shotgun (WGS) entry which is preliminary data.</text>
</comment>
<comment type="subcellular location">
    <subcellularLocation>
        <location evidence="1">Cell inner membrane</location>
        <topology evidence="1">Multi-pass membrane protein</topology>
    </subcellularLocation>
</comment>
<dbReference type="Pfam" id="PF06808">
    <property type="entry name" value="DctM"/>
    <property type="match status" value="1"/>
</dbReference>
<feature type="transmembrane region" description="Helical" evidence="7">
    <location>
        <begin position="303"/>
        <end position="328"/>
    </location>
</feature>
<evidence type="ECO:0000256" key="5">
    <source>
        <dbReference type="ARBA" id="ARBA00022989"/>
    </source>
</evidence>
<dbReference type="EMBL" id="QRZM01000001">
    <property type="protein sequence ID" value="RGV78760.1"/>
    <property type="molecule type" value="Genomic_DNA"/>
</dbReference>
<evidence type="ECO:0000256" key="2">
    <source>
        <dbReference type="ARBA" id="ARBA00022475"/>
    </source>
</evidence>
<protein>
    <submittedName>
        <fullName evidence="9">TRAP transporter large permease</fullName>
    </submittedName>
</protein>
<feature type="transmembrane region" description="Helical" evidence="7">
    <location>
        <begin position="214"/>
        <end position="235"/>
    </location>
</feature>
<evidence type="ECO:0000256" key="6">
    <source>
        <dbReference type="ARBA" id="ARBA00023136"/>
    </source>
</evidence>
<dbReference type="GO" id="GO:0022857">
    <property type="term" value="F:transmembrane transporter activity"/>
    <property type="evidence" value="ECO:0007669"/>
    <property type="project" value="TreeGrafter"/>
</dbReference>
<evidence type="ECO:0000259" key="8">
    <source>
        <dbReference type="Pfam" id="PF06808"/>
    </source>
</evidence>
<dbReference type="PIRSF" id="PIRSF006066">
    <property type="entry name" value="HI0050"/>
    <property type="match status" value="1"/>
</dbReference>
<dbReference type="InterPro" id="IPR010656">
    <property type="entry name" value="DctM"/>
</dbReference>
<dbReference type="AlphaFoldDB" id="A0A412ZEV1"/>
<dbReference type="Proteomes" id="UP000284543">
    <property type="component" value="Unassembled WGS sequence"/>
</dbReference>
<evidence type="ECO:0000313" key="10">
    <source>
        <dbReference type="Proteomes" id="UP000284543"/>
    </source>
</evidence>
<evidence type="ECO:0000256" key="4">
    <source>
        <dbReference type="ARBA" id="ARBA00022692"/>
    </source>
</evidence>
<evidence type="ECO:0000256" key="1">
    <source>
        <dbReference type="ARBA" id="ARBA00004429"/>
    </source>
</evidence>
<dbReference type="NCBIfam" id="TIGR00786">
    <property type="entry name" value="dctM"/>
    <property type="match status" value="1"/>
</dbReference>
<organism evidence="9 10">
    <name type="scientific">Enterocloster bolteae</name>
    <dbReference type="NCBI Taxonomy" id="208479"/>
    <lineage>
        <taxon>Bacteria</taxon>
        <taxon>Bacillati</taxon>
        <taxon>Bacillota</taxon>
        <taxon>Clostridia</taxon>
        <taxon>Lachnospirales</taxon>
        <taxon>Lachnospiraceae</taxon>
        <taxon>Enterocloster</taxon>
    </lineage>
</organism>
<feature type="transmembrane region" description="Helical" evidence="7">
    <location>
        <begin position="170"/>
        <end position="193"/>
    </location>
</feature>
<dbReference type="GO" id="GO:0005886">
    <property type="term" value="C:plasma membrane"/>
    <property type="evidence" value="ECO:0007669"/>
    <property type="project" value="UniProtKB-SubCell"/>
</dbReference>
<keyword evidence="4 7" id="KW-0812">Transmembrane</keyword>
<feature type="transmembrane region" description="Helical" evidence="7">
    <location>
        <begin position="94"/>
        <end position="123"/>
    </location>
</feature>
<keyword evidence="3" id="KW-0997">Cell inner membrane</keyword>
<keyword evidence="5 7" id="KW-1133">Transmembrane helix</keyword>
<dbReference type="InterPro" id="IPR004681">
    <property type="entry name" value="TRAP_DctM"/>
</dbReference>
<feature type="transmembrane region" description="Helical" evidence="7">
    <location>
        <begin position="130"/>
        <end position="150"/>
    </location>
</feature>
<evidence type="ECO:0000256" key="7">
    <source>
        <dbReference type="SAM" id="Phobius"/>
    </source>
</evidence>
<proteinExistence type="predicted"/>
<reference evidence="9 10" key="1">
    <citation type="submission" date="2018-08" db="EMBL/GenBank/DDBJ databases">
        <title>A genome reference for cultivated species of the human gut microbiota.</title>
        <authorList>
            <person name="Zou Y."/>
            <person name="Xue W."/>
            <person name="Luo G."/>
        </authorList>
    </citation>
    <scope>NUCLEOTIDE SEQUENCE [LARGE SCALE GENOMIC DNA]</scope>
    <source>
        <strain evidence="9 10">AF14-18</strain>
    </source>
</reference>
<gene>
    <name evidence="9" type="ORF">DWW02_03235</name>
</gene>
<accession>A0A412ZEV1</accession>
<keyword evidence="2" id="KW-1003">Cell membrane</keyword>
<keyword evidence="6 7" id="KW-0472">Membrane</keyword>
<feature type="domain" description="TRAP C4-dicarboxylate transport system permease DctM subunit" evidence="8">
    <location>
        <begin position="7"/>
        <end position="418"/>
    </location>
</feature>
<feature type="transmembrane region" description="Helical" evidence="7">
    <location>
        <begin position="6"/>
        <end position="33"/>
    </location>
</feature>
<evidence type="ECO:0000256" key="3">
    <source>
        <dbReference type="ARBA" id="ARBA00022519"/>
    </source>
</evidence>